<evidence type="ECO:0000313" key="3">
    <source>
        <dbReference type="Proteomes" id="UP000640052"/>
    </source>
</evidence>
<reference evidence="2" key="1">
    <citation type="submission" date="2021-01" db="EMBL/GenBank/DDBJ databases">
        <title>Whole genome shotgun sequence of Acrocarpospora phusangensis NBRC 108782.</title>
        <authorList>
            <person name="Komaki H."/>
            <person name="Tamura T."/>
        </authorList>
    </citation>
    <scope>NUCLEOTIDE SEQUENCE</scope>
    <source>
        <strain evidence="2">NBRC 108782</strain>
    </source>
</reference>
<proteinExistence type="predicted"/>
<accession>A0A919UIE5</accession>
<evidence type="ECO:0000313" key="2">
    <source>
        <dbReference type="EMBL" id="GIH23014.1"/>
    </source>
</evidence>
<keyword evidence="1" id="KW-0472">Membrane</keyword>
<dbReference type="EMBL" id="BOOA01000007">
    <property type="protein sequence ID" value="GIH23014.1"/>
    <property type="molecule type" value="Genomic_DNA"/>
</dbReference>
<gene>
    <name evidence="2" type="ORF">Aph01nite_13240</name>
</gene>
<protein>
    <submittedName>
        <fullName evidence="2">Uncharacterized protein</fullName>
    </submittedName>
</protein>
<feature type="transmembrane region" description="Helical" evidence="1">
    <location>
        <begin position="12"/>
        <end position="30"/>
    </location>
</feature>
<comment type="caution">
    <text evidence="2">The sequence shown here is derived from an EMBL/GenBank/DDBJ whole genome shotgun (WGS) entry which is preliminary data.</text>
</comment>
<organism evidence="2 3">
    <name type="scientific">Acrocarpospora phusangensis</name>
    <dbReference type="NCBI Taxonomy" id="1070424"/>
    <lineage>
        <taxon>Bacteria</taxon>
        <taxon>Bacillati</taxon>
        <taxon>Actinomycetota</taxon>
        <taxon>Actinomycetes</taxon>
        <taxon>Streptosporangiales</taxon>
        <taxon>Streptosporangiaceae</taxon>
        <taxon>Acrocarpospora</taxon>
    </lineage>
</organism>
<dbReference type="Proteomes" id="UP000640052">
    <property type="component" value="Unassembled WGS sequence"/>
</dbReference>
<name>A0A919UIE5_9ACTN</name>
<dbReference type="PROSITE" id="PS51257">
    <property type="entry name" value="PROKAR_LIPOPROTEIN"/>
    <property type="match status" value="1"/>
</dbReference>
<keyword evidence="1" id="KW-0812">Transmembrane</keyword>
<keyword evidence="1" id="KW-1133">Transmembrane helix</keyword>
<dbReference type="AlphaFoldDB" id="A0A919UIE5"/>
<keyword evidence="3" id="KW-1185">Reference proteome</keyword>
<sequence length="51" mass="5355">MKRSLFDAIKPGAVLVIAGLACLVAAAWTWNMTAGLAATGIACLYTEWASR</sequence>
<evidence type="ECO:0000256" key="1">
    <source>
        <dbReference type="SAM" id="Phobius"/>
    </source>
</evidence>
<dbReference type="RefSeq" id="WP_204039832.1">
    <property type="nucleotide sequence ID" value="NZ_BOOA01000007.1"/>
</dbReference>